<evidence type="ECO:0000256" key="21">
    <source>
        <dbReference type="SAM" id="Phobius"/>
    </source>
</evidence>
<gene>
    <name evidence="25" type="primary">IL10RA</name>
</gene>
<accession>A0A1S3WB63</accession>
<reference evidence="25" key="1">
    <citation type="submission" date="2025-08" db="UniProtKB">
        <authorList>
            <consortium name="RefSeq"/>
        </authorList>
    </citation>
    <scope>IDENTIFICATION</scope>
</reference>
<name>A0A1S3WB63_ERIEU</name>
<proteinExistence type="inferred from homology"/>
<dbReference type="InterPro" id="IPR013783">
    <property type="entry name" value="Ig-like_fold"/>
</dbReference>
<comment type="subunit">
    <text evidence="16">Interacts with IL10. Interacts with IL10RB. Interacts (via its cytoplasmic domain) with JAK1 (via N-terminus). Interacts with BTRC; this interaction leads to IL10RA ubiquitination and subsequent degradation. Interacts with STAT3.</text>
</comment>
<comment type="similarity">
    <text evidence="3">Belongs to the type II cytokine receptor family.</text>
</comment>
<comment type="subcellular location">
    <subcellularLocation>
        <location evidence="1">Cell membrane</location>
        <topology evidence="1">Single-pass type I membrane protein</topology>
    </subcellularLocation>
    <subcellularLocation>
        <location evidence="2">Cytoplasm</location>
    </subcellularLocation>
</comment>
<sequence>MLPRLLMPLAALLSLCLRAHAQELPSPPSVWFEAEFFHHVLHWTPISNQSESTYYEVELLRYGILVWKSIPNCTQPLMLSCDLTMVTLDLYDGSVYKAKVRAVDGIQHSNWTMVNTRFTLDTVTLKVGSVNLKEQNDSITGTIQLPRPKMAPPGKIYENIFPKFREYEIAIRKVPGHYMSTKKIKDENFSLPIAGEMGEFCVKVKPSITSRLNKGLWSAEACIVITQKYFTVTNLGIFFAVLLLFCTLAIHLGLLLHLRRRQKLPAALVFKKPGPFSPISQLPCPEVPDTLHSLDEEAFPKVSPELRNSELHSSTDSGFGSAKPSLQTEEPQFLLPPLSPQAGVTLGKETPPELEKNCCSSSSSSNNSTDSGICLQEPSLYPGRRPNWEQHRQSKEGQDDSGIGLVHNSDGHPGNLQGSSALDPISPQEPEGPGEEGQHMVAFQGYLKQTRCTEGKAVKVDCLEKESCMTDGPSSKCQTCLDTKASWPLPVLAEGYLKQDAPRMADTPTGASPGQWDHANEEWSLLGLTNCAGLGPSDWSFAPLDCMTASCNLLDSLDSNLVTLPLMSSLHSNE</sequence>
<evidence type="ECO:0000256" key="13">
    <source>
        <dbReference type="ARBA" id="ARBA00023170"/>
    </source>
</evidence>
<evidence type="ECO:0000256" key="1">
    <source>
        <dbReference type="ARBA" id="ARBA00004251"/>
    </source>
</evidence>
<evidence type="ECO:0000256" key="22">
    <source>
        <dbReference type="SAM" id="SignalP"/>
    </source>
</evidence>
<evidence type="ECO:0000256" key="8">
    <source>
        <dbReference type="ARBA" id="ARBA00022729"/>
    </source>
</evidence>
<dbReference type="OrthoDB" id="9886749at2759"/>
<dbReference type="Gene3D" id="2.60.40.10">
    <property type="entry name" value="Immunoglobulins"/>
    <property type="match status" value="2"/>
</dbReference>
<evidence type="ECO:0000313" key="24">
    <source>
        <dbReference type="Proteomes" id="UP001652624"/>
    </source>
</evidence>
<dbReference type="InterPro" id="IPR036116">
    <property type="entry name" value="FN3_sf"/>
</dbReference>
<evidence type="ECO:0000256" key="17">
    <source>
        <dbReference type="ARBA" id="ARBA00073010"/>
    </source>
</evidence>
<dbReference type="GO" id="GO:0005886">
    <property type="term" value="C:plasma membrane"/>
    <property type="evidence" value="ECO:0007669"/>
    <property type="project" value="UniProtKB-SubCell"/>
</dbReference>
<protein>
    <recommendedName>
        <fullName evidence="17">Interleukin-10 receptor subunit alpha</fullName>
    </recommendedName>
    <alternativeName>
        <fullName evidence="19">CDw210a</fullName>
    </alternativeName>
    <alternativeName>
        <fullName evidence="18">Interleukin-10 receptor subunit 1</fullName>
    </alternativeName>
</protein>
<dbReference type="InterPro" id="IPR003961">
    <property type="entry name" value="FN3_dom"/>
</dbReference>
<evidence type="ECO:0000256" key="14">
    <source>
        <dbReference type="ARBA" id="ARBA00023180"/>
    </source>
</evidence>
<feature type="compositionally biased region" description="Basic and acidic residues" evidence="20">
    <location>
        <begin position="386"/>
        <end position="398"/>
    </location>
</feature>
<dbReference type="RefSeq" id="XP_016043575.1">
    <property type="nucleotide sequence ID" value="XM_016188089.2"/>
</dbReference>
<keyword evidence="11 21" id="KW-0472">Membrane</keyword>
<evidence type="ECO:0000256" key="15">
    <source>
        <dbReference type="ARBA" id="ARBA00056745"/>
    </source>
</evidence>
<feature type="compositionally biased region" description="Low complexity" evidence="20">
    <location>
        <begin position="357"/>
        <end position="368"/>
    </location>
</feature>
<dbReference type="PANTHER" id="PTHR20859">
    <property type="entry name" value="INTERFERON/INTERLEUKIN RECEPTOR"/>
    <property type="match status" value="1"/>
</dbReference>
<feature type="chain" id="PRO_5010363570" description="Interleukin-10 receptor subunit alpha" evidence="22">
    <location>
        <begin position="22"/>
        <end position="574"/>
    </location>
</feature>
<keyword evidence="8 22" id="KW-0732">Signal</keyword>
<feature type="signal peptide" evidence="22">
    <location>
        <begin position="1"/>
        <end position="21"/>
    </location>
</feature>
<keyword evidence="10 21" id="KW-1133">Transmembrane helix</keyword>
<evidence type="ECO:0000256" key="2">
    <source>
        <dbReference type="ARBA" id="ARBA00004496"/>
    </source>
</evidence>
<feature type="domain" description="Fibronectin type-III" evidence="23">
    <location>
        <begin position="9"/>
        <end position="111"/>
    </location>
</feature>
<dbReference type="Pfam" id="PF01108">
    <property type="entry name" value="Tissue_fac"/>
    <property type="match status" value="1"/>
</dbReference>
<dbReference type="InterPro" id="IPR050650">
    <property type="entry name" value="Type-II_Cytokine-TF_Rcpt"/>
</dbReference>
<evidence type="ECO:0000256" key="11">
    <source>
        <dbReference type="ARBA" id="ARBA00023136"/>
    </source>
</evidence>
<keyword evidence="6" id="KW-0597">Phosphoprotein</keyword>
<keyword evidence="9" id="KW-0832">Ubl conjugation</keyword>
<dbReference type="FunFam" id="2.60.40.10:FF:001488">
    <property type="entry name" value="Interleukin-10 receptor subunit alpha"/>
    <property type="match status" value="1"/>
</dbReference>
<keyword evidence="5" id="KW-0963">Cytoplasm</keyword>
<evidence type="ECO:0000256" key="3">
    <source>
        <dbReference type="ARBA" id="ARBA00005399"/>
    </source>
</evidence>
<evidence type="ECO:0000256" key="5">
    <source>
        <dbReference type="ARBA" id="ARBA00022490"/>
    </source>
</evidence>
<dbReference type="PANTHER" id="PTHR20859:SF90">
    <property type="entry name" value="INTERLEUKIN-10 RECEPTOR SUBUNIT ALPHA"/>
    <property type="match status" value="1"/>
</dbReference>
<keyword evidence="12" id="KW-1015">Disulfide bond</keyword>
<evidence type="ECO:0000259" key="23">
    <source>
        <dbReference type="Pfam" id="PF01108"/>
    </source>
</evidence>
<keyword evidence="7 21" id="KW-0812">Transmembrane</keyword>
<feature type="region of interest" description="Disordered" evidence="20">
    <location>
        <begin position="306"/>
        <end position="437"/>
    </location>
</feature>
<evidence type="ECO:0000256" key="18">
    <source>
        <dbReference type="ARBA" id="ARBA00077625"/>
    </source>
</evidence>
<evidence type="ECO:0000256" key="7">
    <source>
        <dbReference type="ARBA" id="ARBA00022692"/>
    </source>
</evidence>
<dbReference type="FunFam" id="2.60.40.10:FF:000348">
    <property type="entry name" value="Interleukin 20 receptor subunit alpha"/>
    <property type="match status" value="1"/>
</dbReference>
<evidence type="ECO:0000256" key="9">
    <source>
        <dbReference type="ARBA" id="ARBA00022843"/>
    </source>
</evidence>
<keyword evidence="4" id="KW-1003">Cell membrane</keyword>
<evidence type="ECO:0000256" key="19">
    <source>
        <dbReference type="ARBA" id="ARBA00083207"/>
    </source>
</evidence>
<dbReference type="SUPFAM" id="SSF49265">
    <property type="entry name" value="Fibronectin type III"/>
    <property type="match status" value="2"/>
</dbReference>
<dbReference type="GO" id="GO:0004920">
    <property type="term" value="F:interleukin-10 receptor activity"/>
    <property type="evidence" value="ECO:0007669"/>
    <property type="project" value="TreeGrafter"/>
</dbReference>
<dbReference type="AlphaFoldDB" id="A0A1S3WB63"/>
<keyword evidence="13 25" id="KW-0675">Receptor</keyword>
<evidence type="ECO:0000256" key="16">
    <source>
        <dbReference type="ARBA" id="ARBA00061768"/>
    </source>
</evidence>
<comment type="function">
    <text evidence="15">Cell surface receptor for the cytokine IL10 that participates in IL10-mediated anti-inflammatory functions, limiting excessive tissue disruption caused by inflammation. Upon binding to IL10, induces a conformational change in IL10RB, allowing IL10RB to bind IL10 as well. In turn, the heterotetrameric assembly complex, composed of two subunits of IL10RA and IL10RB, activates the kinases JAK1 and TYK2 that are constitutively associated with IL10RA and IL10RB respectively. These kinases then phosphorylate specific tyrosine residues in the intracellular domain in IL10RA leading to the recruitment and subsequent phosphorylation of STAT3. Once phosphorylated, STAT3 homodimerizes, translocates to the nucleus and activates the expression of anti-inflammatory genes. In addition, IL10RA-mediated activation of STAT3 inhibits starvation-induced autophagy.</text>
</comment>
<dbReference type="CTD" id="3587"/>
<feature type="transmembrane region" description="Helical" evidence="21">
    <location>
        <begin position="235"/>
        <end position="256"/>
    </location>
</feature>
<evidence type="ECO:0000256" key="4">
    <source>
        <dbReference type="ARBA" id="ARBA00022475"/>
    </source>
</evidence>
<evidence type="ECO:0000256" key="20">
    <source>
        <dbReference type="SAM" id="MobiDB-lite"/>
    </source>
</evidence>
<organism evidence="24 25">
    <name type="scientific">Erinaceus europaeus</name>
    <name type="common">Western European hedgehog</name>
    <dbReference type="NCBI Taxonomy" id="9365"/>
    <lineage>
        <taxon>Eukaryota</taxon>
        <taxon>Metazoa</taxon>
        <taxon>Chordata</taxon>
        <taxon>Craniata</taxon>
        <taxon>Vertebrata</taxon>
        <taxon>Euteleostomi</taxon>
        <taxon>Mammalia</taxon>
        <taxon>Eutheria</taxon>
        <taxon>Laurasiatheria</taxon>
        <taxon>Eulipotyphla</taxon>
        <taxon>Erinaceidae</taxon>
        <taxon>Erinaceinae</taxon>
        <taxon>Erinaceus</taxon>
    </lineage>
</organism>
<keyword evidence="24" id="KW-1185">Reference proteome</keyword>
<evidence type="ECO:0000313" key="25">
    <source>
        <dbReference type="RefSeq" id="XP_016043575.1"/>
    </source>
</evidence>
<evidence type="ECO:0000256" key="12">
    <source>
        <dbReference type="ARBA" id="ARBA00023157"/>
    </source>
</evidence>
<feature type="compositionally biased region" description="Polar residues" evidence="20">
    <location>
        <begin position="311"/>
        <end position="330"/>
    </location>
</feature>
<evidence type="ECO:0000256" key="6">
    <source>
        <dbReference type="ARBA" id="ARBA00022553"/>
    </source>
</evidence>
<keyword evidence="14" id="KW-0325">Glycoprotein</keyword>
<dbReference type="Proteomes" id="UP001652624">
    <property type="component" value="Chromosome 20"/>
</dbReference>
<dbReference type="GO" id="GO:0005737">
    <property type="term" value="C:cytoplasm"/>
    <property type="evidence" value="ECO:0007669"/>
    <property type="project" value="UniProtKB-SubCell"/>
</dbReference>
<evidence type="ECO:0000256" key="10">
    <source>
        <dbReference type="ARBA" id="ARBA00022989"/>
    </source>
</evidence>
<dbReference type="GeneID" id="103113431"/>